<evidence type="ECO:0000313" key="12">
    <source>
        <dbReference type="Proteomes" id="UP000051841"/>
    </source>
</evidence>
<dbReference type="AlphaFoldDB" id="A0A0R2HNB0"/>
<keyword evidence="7" id="KW-0547">Nucleotide-binding</keyword>
<reference evidence="11 12" key="1">
    <citation type="journal article" date="2015" name="Genome Announc.">
        <title>Expanding the biotechnology potential of lactobacilli through comparative genomics of 213 strains and associated genera.</title>
        <authorList>
            <person name="Sun Z."/>
            <person name="Harris H.M."/>
            <person name="McCann A."/>
            <person name="Guo C."/>
            <person name="Argimon S."/>
            <person name="Zhang W."/>
            <person name="Yang X."/>
            <person name="Jeffery I.B."/>
            <person name="Cooney J.C."/>
            <person name="Kagawa T.F."/>
            <person name="Liu W."/>
            <person name="Song Y."/>
            <person name="Salvetti E."/>
            <person name="Wrobel A."/>
            <person name="Rasinkangas P."/>
            <person name="Parkhill J."/>
            <person name="Rea M.C."/>
            <person name="O'Sullivan O."/>
            <person name="Ritari J."/>
            <person name="Douillard F.P."/>
            <person name="Paul Ross R."/>
            <person name="Yang R."/>
            <person name="Briner A.E."/>
            <person name="Felis G.E."/>
            <person name="de Vos W.M."/>
            <person name="Barrangou R."/>
            <person name="Klaenhammer T.R."/>
            <person name="Caufield P.W."/>
            <person name="Cui Y."/>
            <person name="Zhang H."/>
            <person name="O'Toole P.W."/>
        </authorList>
    </citation>
    <scope>NUCLEOTIDE SEQUENCE [LARGE SCALE GENOMIC DNA]</scope>
    <source>
        <strain evidence="11 12">DSM 20405</strain>
    </source>
</reference>
<evidence type="ECO:0000256" key="10">
    <source>
        <dbReference type="ARBA" id="ARBA00032441"/>
    </source>
</evidence>
<evidence type="ECO:0000256" key="7">
    <source>
        <dbReference type="ARBA" id="ARBA00022741"/>
    </source>
</evidence>
<comment type="caution">
    <text evidence="11">The sequence shown here is derived from an EMBL/GenBank/DDBJ whole genome shotgun (WGS) entry which is preliminary data.</text>
</comment>
<comment type="similarity">
    <text evidence="2">Belongs to the TsaE family.</text>
</comment>
<evidence type="ECO:0000256" key="1">
    <source>
        <dbReference type="ARBA" id="ARBA00004496"/>
    </source>
</evidence>
<dbReference type="PANTHER" id="PTHR33540">
    <property type="entry name" value="TRNA THREONYLCARBAMOYLADENOSINE BIOSYNTHESIS PROTEIN TSAE"/>
    <property type="match status" value="1"/>
</dbReference>
<name>A0A0R2HNB0_9FIRM</name>
<keyword evidence="5" id="KW-0819">tRNA processing</keyword>
<dbReference type="NCBIfam" id="TIGR00150">
    <property type="entry name" value="T6A_YjeE"/>
    <property type="match status" value="1"/>
</dbReference>
<comment type="subcellular location">
    <subcellularLocation>
        <location evidence="1">Cytoplasm</location>
    </subcellularLocation>
</comment>
<dbReference type="SUPFAM" id="SSF52540">
    <property type="entry name" value="P-loop containing nucleoside triphosphate hydrolases"/>
    <property type="match status" value="1"/>
</dbReference>
<accession>A0A0R2HNB0</accession>
<protein>
    <recommendedName>
        <fullName evidence="3">tRNA threonylcarbamoyladenosine biosynthesis protein TsaE</fullName>
    </recommendedName>
    <alternativeName>
        <fullName evidence="10">t(6)A37 threonylcarbamoyladenosine biosynthesis protein TsaE</fullName>
    </alternativeName>
</protein>
<keyword evidence="9" id="KW-0460">Magnesium</keyword>
<dbReference type="GO" id="GO:0046872">
    <property type="term" value="F:metal ion binding"/>
    <property type="evidence" value="ECO:0007669"/>
    <property type="project" value="UniProtKB-KW"/>
</dbReference>
<keyword evidence="12" id="KW-1185">Reference proteome</keyword>
<organism evidence="11 12">
    <name type="scientific">Kandleria vitulina DSM 20405</name>
    <dbReference type="NCBI Taxonomy" id="1410657"/>
    <lineage>
        <taxon>Bacteria</taxon>
        <taxon>Bacillati</taxon>
        <taxon>Bacillota</taxon>
        <taxon>Erysipelotrichia</taxon>
        <taxon>Erysipelotrichales</taxon>
        <taxon>Coprobacillaceae</taxon>
        <taxon>Kandleria</taxon>
    </lineage>
</organism>
<evidence type="ECO:0000256" key="2">
    <source>
        <dbReference type="ARBA" id="ARBA00007599"/>
    </source>
</evidence>
<dbReference type="EMBL" id="JQBL01000005">
    <property type="protein sequence ID" value="KRN50829.1"/>
    <property type="molecule type" value="Genomic_DNA"/>
</dbReference>
<dbReference type="FunFam" id="3.40.50.300:FF:000777">
    <property type="entry name" value="tRNA (N6-adenosine(37)-N6)-threonylcarbamoyltransferase complex ATPase TsaE"/>
    <property type="match status" value="1"/>
</dbReference>
<dbReference type="GO" id="GO:0005737">
    <property type="term" value="C:cytoplasm"/>
    <property type="evidence" value="ECO:0007669"/>
    <property type="project" value="UniProtKB-SubCell"/>
</dbReference>
<keyword evidence="4" id="KW-0963">Cytoplasm</keyword>
<evidence type="ECO:0000256" key="8">
    <source>
        <dbReference type="ARBA" id="ARBA00022840"/>
    </source>
</evidence>
<dbReference type="Pfam" id="PF02367">
    <property type="entry name" value="TsaE"/>
    <property type="match status" value="1"/>
</dbReference>
<proteinExistence type="inferred from homology"/>
<dbReference type="PATRIC" id="fig|1410657.5.peg.1697"/>
<evidence type="ECO:0000256" key="5">
    <source>
        <dbReference type="ARBA" id="ARBA00022694"/>
    </source>
</evidence>
<evidence type="ECO:0000313" key="11">
    <source>
        <dbReference type="EMBL" id="KRN50829.1"/>
    </source>
</evidence>
<keyword evidence="8" id="KW-0067">ATP-binding</keyword>
<evidence type="ECO:0000256" key="4">
    <source>
        <dbReference type="ARBA" id="ARBA00022490"/>
    </source>
</evidence>
<dbReference type="PANTHER" id="PTHR33540:SF2">
    <property type="entry name" value="TRNA THREONYLCARBAMOYLADENOSINE BIOSYNTHESIS PROTEIN TSAE"/>
    <property type="match status" value="1"/>
</dbReference>
<dbReference type="RefSeq" id="WP_029070731.1">
    <property type="nucleotide sequence ID" value="NZ_JNKN01000001.1"/>
</dbReference>
<keyword evidence="6" id="KW-0479">Metal-binding</keyword>
<dbReference type="Gene3D" id="3.40.50.300">
    <property type="entry name" value="P-loop containing nucleotide triphosphate hydrolases"/>
    <property type="match status" value="1"/>
</dbReference>
<dbReference type="GO" id="GO:0005524">
    <property type="term" value="F:ATP binding"/>
    <property type="evidence" value="ECO:0007669"/>
    <property type="project" value="UniProtKB-KW"/>
</dbReference>
<dbReference type="GO" id="GO:0002949">
    <property type="term" value="P:tRNA threonylcarbamoyladenosine modification"/>
    <property type="evidence" value="ECO:0007669"/>
    <property type="project" value="InterPro"/>
</dbReference>
<evidence type="ECO:0000256" key="3">
    <source>
        <dbReference type="ARBA" id="ARBA00019010"/>
    </source>
</evidence>
<evidence type="ECO:0000256" key="9">
    <source>
        <dbReference type="ARBA" id="ARBA00022842"/>
    </source>
</evidence>
<sequence>MLTFHNEADMIAFGEKLGKALESHSVITLTGELGAGKTTLTKGIGRGLGIKKIINSPTFTIVKIYEGDKTLYHFDAYRLEDSDDDLGFEEMIDDDGICVIEWPMYIEDLLPEERLEIEIRKNEDQSRRIIFHPVGERYVKLVEEVCHD</sequence>
<dbReference type="InterPro" id="IPR003442">
    <property type="entry name" value="T6A_TsaE"/>
</dbReference>
<evidence type="ECO:0000256" key="6">
    <source>
        <dbReference type="ARBA" id="ARBA00022723"/>
    </source>
</evidence>
<gene>
    <name evidence="11" type="ORF">IV49_GL001645</name>
</gene>
<dbReference type="Proteomes" id="UP000051841">
    <property type="component" value="Unassembled WGS sequence"/>
</dbReference>
<dbReference type="InterPro" id="IPR027417">
    <property type="entry name" value="P-loop_NTPase"/>
</dbReference>